<keyword evidence="2" id="KW-0539">Nucleus</keyword>
<dbReference type="InterPro" id="IPR016197">
    <property type="entry name" value="Chromo-like_dom_sf"/>
</dbReference>
<dbReference type="InterPro" id="IPR023780">
    <property type="entry name" value="Chromo_domain"/>
</dbReference>
<name>A0A199W5J1_ANACO</name>
<dbReference type="Gene3D" id="2.40.50.40">
    <property type="match status" value="2"/>
</dbReference>
<dbReference type="InterPro" id="IPR036770">
    <property type="entry name" value="Ankyrin_rpt-contain_sf"/>
</dbReference>
<dbReference type="SMART" id="SM00298">
    <property type="entry name" value="CHROMO"/>
    <property type="match status" value="2"/>
</dbReference>
<dbReference type="InterPro" id="IPR030300">
    <property type="entry name" value="CPSRP43_chromodomain_3"/>
</dbReference>
<dbReference type="GO" id="GO:0005634">
    <property type="term" value="C:nucleus"/>
    <property type="evidence" value="ECO:0007669"/>
    <property type="project" value="UniProtKB-SubCell"/>
</dbReference>
<dbReference type="PROSITE" id="PS50088">
    <property type="entry name" value="ANK_REPEAT"/>
    <property type="match status" value="1"/>
</dbReference>
<dbReference type="SUPFAM" id="SSF54160">
    <property type="entry name" value="Chromo domain-like"/>
    <property type="match status" value="2"/>
</dbReference>
<feature type="repeat" description="ANK" evidence="3">
    <location>
        <begin position="167"/>
        <end position="199"/>
    </location>
</feature>
<dbReference type="InterPro" id="IPR002110">
    <property type="entry name" value="Ankyrin_rpt"/>
</dbReference>
<proteinExistence type="predicted"/>
<dbReference type="PANTHER" id="PTHR22812">
    <property type="entry name" value="CHROMOBOX PROTEIN"/>
    <property type="match status" value="1"/>
</dbReference>
<dbReference type="CDD" id="cd18628">
    <property type="entry name" value="CD3_cpSRP43_like"/>
    <property type="match status" value="1"/>
</dbReference>
<evidence type="ECO:0000313" key="6">
    <source>
        <dbReference type="EMBL" id="OAY84516.1"/>
    </source>
</evidence>
<evidence type="ECO:0000256" key="3">
    <source>
        <dbReference type="PROSITE-ProRule" id="PRU00023"/>
    </source>
</evidence>
<evidence type="ECO:0000259" key="5">
    <source>
        <dbReference type="PROSITE" id="PS50013"/>
    </source>
</evidence>
<dbReference type="PROSITE" id="PS50013">
    <property type="entry name" value="CHROMO_2"/>
    <property type="match status" value="1"/>
</dbReference>
<dbReference type="InterPro" id="IPR051219">
    <property type="entry name" value="Heterochromatin_chromo-domain"/>
</dbReference>
<feature type="region of interest" description="Disordered" evidence="4">
    <location>
        <begin position="222"/>
        <end position="302"/>
    </location>
</feature>
<evidence type="ECO:0000256" key="1">
    <source>
        <dbReference type="ARBA" id="ARBA00004123"/>
    </source>
</evidence>
<protein>
    <submittedName>
        <fullName evidence="6">Putative signal recognition particle 43 kDa protein, chloroplastic</fullName>
    </submittedName>
</protein>
<comment type="subcellular location">
    <subcellularLocation>
        <location evidence="1">Nucleus</location>
    </subcellularLocation>
</comment>
<keyword evidence="3" id="KW-0040">ANK repeat</keyword>
<dbReference type="SMART" id="SM00248">
    <property type="entry name" value="ANK"/>
    <property type="match status" value="2"/>
</dbReference>
<dbReference type="Proteomes" id="UP000092600">
    <property type="component" value="Unassembled WGS sequence"/>
</dbReference>
<organism evidence="6 7">
    <name type="scientific">Ananas comosus</name>
    <name type="common">Pineapple</name>
    <name type="synonym">Ananas ananas</name>
    <dbReference type="NCBI Taxonomy" id="4615"/>
    <lineage>
        <taxon>Eukaryota</taxon>
        <taxon>Viridiplantae</taxon>
        <taxon>Streptophyta</taxon>
        <taxon>Embryophyta</taxon>
        <taxon>Tracheophyta</taxon>
        <taxon>Spermatophyta</taxon>
        <taxon>Magnoliopsida</taxon>
        <taxon>Liliopsida</taxon>
        <taxon>Poales</taxon>
        <taxon>Bromeliaceae</taxon>
        <taxon>Bromelioideae</taxon>
        <taxon>Ananas</taxon>
    </lineage>
</organism>
<dbReference type="STRING" id="4615.A0A199W5J1"/>
<dbReference type="SUPFAM" id="SSF48403">
    <property type="entry name" value="Ankyrin repeat"/>
    <property type="match status" value="1"/>
</dbReference>
<reference evidence="6 7" key="1">
    <citation type="journal article" date="2016" name="DNA Res.">
        <title>The draft genome of MD-2 pineapple using hybrid error correction of long reads.</title>
        <authorList>
            <person name="Redwan R.M."/>
            <person name="Saidin A."/>
            <person name="Kumar S.V."/>
        </authorList>
    </citation>
    <scope>NUCLEOTIDE SEQUENCE [LARGE SCALE GENOMIC DNA]</scope>
    <source>
        <strain evidence="7">cv. MD2</strain>
        <tissue evidence="6">Leaf</tissue>
    </source>
</reference>
<evidence type="ECO:0000256" key="2">
    <source>
        <dbReference type="ARBA" id="ARBA00023242"/>
    </source>
</evidence>
<evidence type="ECO:0000256" key="4">
    <source>
        <dbReference type="SAM" id="MobiDB-lite"/>
    </source>
</evidence>
<dbReference type="InterPro" id="IPR000953">
    <property type="entry name" value="Chromo/chromo_shadow_dom"/>
</dbReference>
<dbReference type="Pfam" id="PF00385">
    <property type="entry name" value="Chromo"/>
    <property type="match status" value="1"/>
</dbReference>
<dbReference type="Pfam" id="PF12796">
    <property type="entry name" value="Ank_2"/>
    <property type="match status" value="1"/>
</dbReference>
<accession>A0A199W5J1</accession>
<gene>
    <name evidence="6" type="ORF">ACMD2_17029</name>
</gene>
<dbReference type="AlphaFoldDB" id="A0A199W5J1"/>
<dbReference type="EMBL" id="LSRQ01000212">
    <property type="protein sequence ID" value="OAY84516.1"/>
    <property type="molecule type" value="Genomic_DNA"/>
</dbReference>
<dbReference type="Gene3D" id="1.25.40.20">
    <property type="entry name" value="Ankyrin repeat-containing domain"/>
    <property type="match status" value="1"/>
</dbReference>
<feature type="domain" description="Chromo" evidence="5">
    <location>
        <begin position="331"/>
        <end position="386"/>
    </location>
</feature>
<comment type="caution">
    <text evidence="6">The sequence shown here is derived from an EMBL/GenBank/DDBJ whole genome shotgun (WGS) entry which is preliminary data.</text>
</comment>
<evidence type="ECO:0000313" key="7">
    <source>
        <dbReference type="Proteomes" id="UP000092600"/>
    </source>
</evidence>
<sequence>MEAVVVNPSLSRLKLPPLKSQTLTFPRPIPTTLNPHLPRRRHYRLLFAFRDQSPHPPVAADEEEEEEEEEVGEYYGEVNRIIGSRSVRAPVFSDDGSATAEASTEYLVEWKDGHAPSWVPASGVAADVVAEYETPWWTAAKKGDAAALSALLADPSAARDPDAQDPDGRTALHFAAGLGSDDCVRALAEAGADLDRPDRAGGGLRPLHMAAGYPIRAPRGGAGAAGGRGGCGGGGREGADGAGTGEGGAGGDAEGGPDGVREEGGGGGGGGGAGGSGVRVGGGGAGGGGEGRGEEAGVPGGVAGRRERDWIRAEWVADDVAADFEAGLEYGVAEAVVGRRDAAEGREYLVKWVDIEDATWEPQENVDPELVQEFERQQAAADRPGGAPQEALRRWAENF</sequence>
<feature type="compositionally biased region" description="Gly residues" evidence="4">
    <location>
        <begin position="222"/>
        <end position="258"/>
    </location>
</feature>
<feature type="compositionally biased region" description="Gly residues" evidence="4">
    <location>
        <begin position="265"/>
        <end position="290"/>
    </location>
</feature>
<dbReference type="PROSITE" id="PS50297">
    <property type="entry name" value="ANK_REP_REGION"/>
    <property type="match status" value="1"/>
</dbReference>